<evidence type="ECO:0000313" key="13">
    <source>
        <dbReference type="RefSeq" id="XP_022325384.1"/>
    </source>
</evidence>
<feature type="region of interest" description="Disordered" evidence="11">
    <location>
        <begin position="1"/>
        <end position="58"/>
    </location>
</feature>
<keyword evidence="12" id="KW-1185">Reference proteome</keyword>
<evidence type="ECO:0000256" key="10">
    <source>
        <dbReference type="RuleBase" id="RU361210"/>
    </source>
</evidence>
<keyword evidence="5 10" id="KW-0963">Cytoplasm</keyword>
<evidence type="ECO:0000256" key="6">
    <source>
        <dbReference type="ARBA" id="ARBA00023110"/>
    </source>
</evidence>
<dbReference type="GO" id="GO:0008160">
    <property type="term" value="F:protein tyrosine phosphatase activator activity"/>
    <property type="evidence" value="ECO:0007669"/>
    <property type="project" value="TreeGrafter"/>
</dbReference>
<dbReference type="FunFam" id="1.20.120.1150:FF:000002">
    <property type="entry name" value="Serine/threonine-protein phosphatase 2A activator"/>
    <property type="match status" value="1"/>
</dbReference>
<proteinExistence type="inferred from homology"/>
<dbReference type="GO" id="GO:0007052">
    <property type="term" value="P:mitotic spindle organization"/>
    <property type="evidence" value="ECO:0007669"/>
    <property type="project" value="TreeGrafter"/>
</dbReference>
<evidence type="ECO:0000256" key="4">
    <source>
        <dbReference type="ARBA" id="ARBA00013194"/>
    </source>
</evidence>
<evidence type="ECO:0000256" key="7">
    <source>
        <dbReference type="ARBA" id="ARBA00023235"/>
    </source>
</evidence>
<dbReference type="Gene3D" id="1.20.120.1150">
    <property type="match status" value="1"/>
</dbReference>
<dbReference type="Proteomes" id="UP000694844">
    <property type="component" value="Chromosome 3"/>
</dbReference>
<dbReference type="GO" id="GO:0000159">
    <property type="term" value="C:protein phosphatase type 2A complex"/>
    <property type="evidence" value="ECO:0007669"/>
    <property type="project" value="TreeGrafter"/>
</dbReference>
<keyword evidence="7 10" id="KW-0413">Isomerase</keyword>
<dbReference type="EC" id="5.2.1.8" evidence="4 10"/>
<dbReference type="Pfam" id="PF03095">
    <property type="entry name" value="PTPA"/>
    <property type="match status" value="1"/>
</dbReference>
<dbReference type="InterPro" id="IPR004327">
    <property type="entry name" value="Phstyr_phstse_ac"/>
</dbReference>
<evidence type="ECO:0000256" key="9">
    <source>
        <dbReference type="ARBA" id="ARBA00044820"/>
    </source>
</evidence>
<evidence type="ECO:0000256" key="2">
    <source>
        <dbReference type="ARBA" id="ARBA00004496"/>
    </source>
</evidence>
<dbReference type="CDD" id="cd04087">
    <property type="entry name" value="PTPA"/>
    <property type="match status" value="1"/>
</dbReference>
<feature type="compositionally biased region" description="Low complexity" evidence="11">
    <location>
        <begin position="37"/>
        <end position="52"/>
    </location>
</feature>
<dbReference type="GO" id="GO:0005634">
    <property type="term" value="C:nucleus"/>
    <property type="evidence" value="ECO:0007669"/>
    <property type="project" value="TreeGrafter"/>
</dbReference>
<dbReference type="GeneID" id="111125657"/>
<organism evidence="12 13">
    <name type="scientific">Crassostrea virginica</name>
    <name type="common">Eastern oyster</name>
    <dbReference type="NCBI Taxonomy" id="6565"/>
    <lineage>
        <taxon>Eukaryota</taxon>
        <taxon>Metazoa</taxon>
        <taxon>Spiralia</taxon>
        <taxon>Lophotrochozoa</taxon>
        <taxon>Mollusca</taxon>
        <taxon>Bivalvia</taxon>
        <taxon>Autobranchia</taxon>
        <taxon>Pteriomorphia</taxon>
        <taxon>Ostreida</taxon>
        <taxon>Ostreoidea</taxon>
        <taxon>Ostreidae</taxon>
        <taxon>Crassostrea</taxon>
    </lineage>
</organism>
<comment type="function">
    <text evidence="10">PPIases accelerate the folding of proteins. It catalyzes the cis-trans isomerization of proline imidic peptide bonds in oligopeptides.</text>
</comment>
<evidence type="ECO:0000256" key="8">
    <source>
        <dbReference type="ARBA" id="ARBA00044786"/>
    </source>
</evidence>
<reference evidence="13" key="1">
    <citation type="submission" date="2025-08" db="UniProtKB">
        <authorList>
            <consortium name="RefSeq"/>
        </authorList>
    </citation>
    <scope>IDENTIFICATION</scope>
    <source>
        <tissue evidence="13">Whole sample</tissue>
    </source>
</reference>
<dbReference type="PANTHER" id="PTHR10012">
    <property type="entry name" value="SERINE/THREONINE-PROTEIN PHOSPHATASE 2A REGULATORY SUBUNIT B"/>
    <property type="match status" value="1"/>
</dbReference>
<comment type="catalytic activity">
    <reaction evidence="1 10">
        <text>[protein]-peptidylproline (omega=180) = [protein]-peptidylproline (omega=0)</text>
        <dbReference type="Rhea" id="RHEA:16237"/>
        <dbReference type="Rhea" id="RHEA-COMP:10747"/>
        <dbReference type="Rhea" id="RHEA-COMP:10748"/>
        <dbReference type="ChEBI" id="CHEBI:83833"/>
        <dbReference type="ChEBI" id="CHEBI:83834"/>
        <dbReference type="EC" id="5.2.1.8"/>
    </reaction>
</comment>
<dbReference type="GO" id="GO:0005737">
    <property type="term" value="C:cytoplasm"/>
    <property type="evidence" value="ECO:0007669"/>
    <property type="project" value="UniProtKB-SubCell"/>
</dbReference>
<dbReference type="RefSeq" id="XP_022325384.1">
    <property type="nucleotide sequence ID" value="XM_022469676.1"/>
</dbReference>
<dbReference type="AlphaFoldDB" id="A0A8B8DCX2"/>
<protein>
    <recommendedName>
        <fullName evidence="8 10">Serine/threonine-protein phosphatase 2A activator</fullName>
        <ecNumber evidence="4 10">5.2.1.8</ecNumber>
    </recommendedName>
    <alternativeName>
        <fullName evidence="9 10">Phosphotyrosyl phosphatase activator</fullName>
    </alternativeName>
</protein>
<dbReference type="GO" id="GO:0003755">
    <property type="term" value="F:peptidyl-prolyl cis-trans isomerase activity"/>
    <property type="evidence" value="ECO:0007669"/>
    <property type="project" value="UniProtKB-KW"/>
</dbReference>
<accession>A0A8B8DCX2</accession>
<keyword evidence="6 10" id="KW-0697">Rotamase</keyword>
<dbReference type="InterPro" id="IPR043170">
    <property type="entry name" value="PTPA_C_lid"/>
</dbReference>
<gene>
    <name evidence="13" type="primary">LOC111125657</name>
</gene>
<evidence type="ECO:0000313" key="12">
    <source>
        <dbReference type="Proteomes" id="UP000694844"/>
    </source>
</evidence>
<dbReference type="PANTHER" id="PTHR10012:SF0">
    <property type="entry name" value="SERINE_THREONINE-PROTEIN PHOSPHATASE 2A ACTIVATOR"/>
    <property type="match status" value="1"/>
</dbReference>
<dbReference type="SUPFAM" id="SSF140984">
    <property type="entry name" value="PTPA-like"/>
    <property type="match status" value="1"/>
</dbReference>
<sequence>METSKSSEEQNVSSEQTQPVAENSNPVTSEPSEQKNTEVTSQSASSTETSTQYRVPTKEIFEPNDLKKWEESEAYRDLMGFITGINEAVKGKKVTDSYPVSRTIENLVAMIDKMSKWIDEIPPIDQPQRFGNKAFRDYFKRVKENAEALVSEAIGDKFQACIPEISTYLVESIGNDTRIDYGSGHELAFAAFLCCLFKVEALSEEDAVAAALRVFERYLEFVRKLQTVYRMEPAGSHGVWSLDDFQFLPFMWGSSQLIGHKRIFPKSFVNPDIYEHFAKDYMFLGCIKYINQVKTGPFAEHSNQLWNISGVPHWEKVNSGFIKMYKAEVLGKCPVIQHFLFGSLLPITPPLYLWRCSHVYNDYWSLNANLR</sequence>
<dbReference type="InterPro" id="IPR037218">
    <property type="entry name" value="PTPA_sf"/>
</dbReference>
<evidence type="ECO:0000256" key="5">
    <source>
        <dbReference type="ARBA" id="ARBA00022490"/>
    </source>
</evidence>
<name>A0A8B8DCX2_CRAVI</name>
<dbReference type="OrthoDB" id="16120at2759"/>
<feature type="compositionally biased region" description="Polar residues" evidence="11">
    <location>
        <begin position="9"/>
        <end position="31"/>
    </location>
</feature>
<evidence type="ECO:0000256" key="11">
    <source>
        <dbReference type="SAM" id="MobiDB-lite"/>
    </source>
</evidence>
<comment type="subcellular location">
    <subcellularLocation>
        <location evidence="2 10">Cytoplasm</location>
    </subcellularLocation>
</comment>
<evidence type="ECO:0000256" key="3">
    <source>
        <dbReference type="ARBA" id="ARBA00011019"/>
    </source>
</evidence>
<evidence type="ECO:0000256" key="1">
    <source>
        <dbReference type="ARBA" id="ARBA00000971"/>
    </source>
</evidence>
<comment type="similarity">
    <text evidence="3 10">Belongs to the PTPA-type PPIase family.</text>
</comment>
<dbReference type="PIRSF" id="PIRSF016325">
    <property type="entry name" value="Phstyr_phstse_ac"/>
    <property type="match status" value="1"/>
</dbReference>
<dbReference type="KEGG" id="cvn:111125657"/>